<keyword evidence="2" id="KW-1185">Reference proteome</keyword>
<feature type="non-terminal residue" evidence="1">
    <location>
        <position position="1"/>
    </location>
</feature>
<evidence type="ECO:0000313" key="1">
    <source>
        <dbReference type="EMBL" id="WMV25424.1"/>
    </source>
</evidence>
<reference evidence="1" key="1">
    <citation type="submission" date="2023-08" db="EMBL/GenBank/DDBJ databases">
        <title>A de novo genome assembly of Solanum verrucosum Schlechtendal, a Mexican diploid species geographically isolated from the other diploid A-genome species in potato relatives.</title>
        <authorList>
            <person name="Hosaka K."/>
        </authorList>
    </citation>
    <scope>NUCLEOTIDE SEQUENCE</scope>
    <source>
        <tissue evidence="1">Young leaves</tissue>
    </source>
</reference>
<sequence>IELNIRISEIGGGDFGGGQDAGSEVEKVWGCDEEMYRCHSVRCEKLVMDGFRSLQDIFPDLFALAQHQNKTVVEMWSSQDWKLSVRRLMNDWKIPRLAELYKHLETFQGNRMDKIACGGLDSTSACIRSTQNYRSAMEDFSQSQRHLWDNT</sequence>
<organism evidence="1 2">
    <name type="scientific">Solanum verrucosum</name>
    <dbReference type="NCBI Taxonomy" id="315347"/>
    <lineage>
        <taxon>Eukaryota</taxon>
        <taxon>Viridiplantae</taxon>
        <taxon>Streptophyta</taxon>
        <taxon>Embryophyta</taxon>
        <taxon>Tracheophyta</taxon>
        <taxon>Spermatophyta</taxon>
        <taxon>Magnoliopsida</taxon>
        <taxon>eudicotyledons</taxon>
        <taxon>Gunneridae</taxon>
        <taxon>Pentapetalae</taxon>
        <taxon>asterids</taxon>
        <taxon>lamiids</taxon>
        <taxon>Solanales</taxon>
        <taxon>Solanaceae</taxon>
        <taxon>Solanoideae</taxon>
        <taxon>Solaneae</taxon>
        <taxon>Solanum</taxon>
    </lineage>
</organism>
<dbReference type="AlphaFoldDB" id="A0AAF0QKC5"/>
<accession>A0AAF0QKC5</accession>
<protein>
    <submittedName>
        <fullName evidence="1">Uncharacterized protein</fullName>
    </submittedName>
</protein>
<proteinExistence type="predicted"/>
<dbReference type="EMBL" id="CP133615">
    <property type="protein sequence ID" value="WMV25424.1"/>
    <property type="molecule type" value="Genomic_DNA"/>
</dbReference>
<name>A0AAF0QKC5_SOLVR</name>
<dbReference type="Proteomes" id="UP001234989">
    <property type="component" value="Chromosome 4"/>
</dbReference>
<gene>
    <name evidence="1" type="ORF">MTR67_018809</name>
</gene>
<evidence type="ECO:0000313" key="2">
    <source>
        <dbReference type="Proteomes" id="UP001234989"/>
    </source>
</evidence>